<evidence type="ECO:0000313" key="2">
    <source>
        <dbReference type="Proteomes" id="UP000734854"/>
    </source>
</evidence>
<dbReference type="EMBL" id="JACMSC010000152">
    <property type="protein sequence ID" value="KAG6466501.1"/>
    <property type="molecule type" value="Genomic_DNA"/>
</dbReference>
<proteinExistence type="predicted"/>
<sequence length="403" mass="44170">MIAAAAGRSILRSPCLRGAASRSGSVRPSLFRSVPKQRHPSAAVRFHRCPPAARDPFLSFSSLSKINFFRIVKVPRRGELCVESMLPMHNATASALMTSMLTISRSRVRVESIDDLTVSAGVQLEVRVEELLQVSGPAHAALHDHLHHGAPEVAVRVGGPLHHRESSRVGLRRRDGEQWPEFRRRRMRRVPSRRTSCGLQALATSALVLRPLAVVVEFGGVGGEALGREQCSSRFLLVLLLFLAAEEIELFPPGARLPLSVLLADRGEQRLGSFDRPTIAAVDGDMHDRSDAAALPDVGGKRPVALPMERHSDAFSFCQERCCYVLVLHDGHFYDVWDLLKDLLSSIPANNEKNRDALIHVDGSAPVSAGEGVHIAVAVPSAKESGEKYQSGDFPRIRVEVEW</sequence>
<accession>A0A8J5C4M1</accession>
<evidence type="ECO:0000313" key="1">
    <source>
        <dbReference type="EMBL" id="KAG6466501.1"/>
    </source>
</evidence>
<dbReference type="AlphaFoldDB" id="A0A8J5C4M1"/>
<reference evidence="1 2" key="1">
    <citation type="submission" date="2020-08" db="EMBL/GenBank/DDBJ databases">
        <title>Plant Genome Project.</title>
        <authorList>
            <person name="Zhang R.-G."/>
        </authorList>
    </citation>
    <scope>NUCLEOTIDE SEQUENCE [LARGE SCALE GENOMIC DNA]</scope>
    <source>
        <tissue evidence="1">Rhizome</tissue>
    </source>
</reference>
<gene>
    <name evidence="1" type="ORF">ZIOFF_075691</name>
</gene>
<protein>
    <submittedName>
        <fullName evidence="1">Uncharacterized protein</fullName>
    </submittedName>
</protein>
<name>A0A8J5C4M1_ZINOF</name>
<comment type="caution">
    <text evidence="1">The sequence shown here is derived from an EMBL/GenBank/DDBJ whole genome shotgun (WGS) entry which is preliminary data.</text>
</comment>
<dbReference type="Proteomes" id="UP000734854">
    <property type="component" value="Unassembled WGS sequence"/>
</dbReference>
<organism evidence="1 2">
    <name type="scientific">Zingiber officinale</name>
    <name type="common">Ginger</name>
    <name type="synonym">Amomum zingiber</name>
    <dbReference type="NCBI Taxonomy" id="94328"/>
    <lineage>
        <taxon>Eukaryota</taxon>
        <taxon>Viridiplantae</taxon>
        <taxon>Streptophyta</taxon>
        <taxon>Embryophyta</taxon>
        <taxon>Tracheophyta</taxon>
        <taxon>Spermatophyta</taxon>
        <taxon>Magnoliopsida</taxon>
        <taxon>Liliopsida</taxon>
        <taxon>Zingiberales</taxon>
        <taxon>Zingiberaceae</taxon>
        <taxon>Zingiber</taxon>
    </lineage>
</organism>
<keyword evidence="2" id="KW-1185">Reference proteome</keyword>